<feature type="compositionally biased region" description="Polar residues" evidence="1">
    <location>
        <begin position="28"/>
        <end position="37"/>
    </location>
</feature>
<dbReference type="AlphaFoldDB" id="A0A6C0IB91"/>
<feature type="compositionally biased region" description="Basic residues" evidence="1">
    <location>
        <begin position="55"/>
        <end position="82"/>
    </location>
</feature>
<sequence length="82" mass="8993">MSIQENVESAKDMMMGVSEKEVGMGMVPQTTGGSSLTDMMKVGGSKLEYSSFGGKSRKRRNSKKAKKAKKNSKSKKNRKSKK</sequence>
<dbReference type="EMBL" id="MN740153">
    <property type="protein sequence ID" value="QHT90298.1"/>
    <property type="molecule type" value="Genomic_DNA"/>
</dbReference>
<organism evidence="2">
    <name type="scientific">viral metagenome</name>
    <dbReference type="NCBI Taxonomy" id="1070528"/>
    <lineage>
        <taxon>unclassified sequences</taxon>
        <taxon>metagenomes</taxon>
        <taxon>organismal metagenomes</taxon>
    </lineage>
</organism>
<feature type="region of interest" description="Disordered" evidence="1">
    <location>
        <begin position="19"/>
        <end position="82"/>
    </location>
</feature>
<name>A0A6C0IB91_9ZZZZ</name>
<proteinExistence type="predicted"/>
<protein>
    <submittedName>
        <fullName evidence="2">Uncharacterized protein</fullName>
    </submittedName>
</protein>
<evidence type="ECO:0000313" key="2">
    <source>
        <dbReference type="EMBL" id="QHT90298.1"/>
    </source>
</evidence>
<reference evidence="2" key="1">
    <citation type="journal article" date="2020" name="Nature">
        <title>Giant virus diversity and host interactions through global metagenomics.</title>
        <authorList>
            <person name="Schulz F."/>
            <person name="Roux S."/>
            <person name="Paez-Espino D."/>
            <person name="Jungbluth S."/>
            <person name="Walsh D.A."/>
            <person name="Denef V.J."/>
            <person name="McMahon K.D."/>
            <person name="Konstantinidis K.T."/>
            <person name="Eloe-Fadrosh E.A."/>
            <person name="Kyrpides N.C."/>
            <person name="Woyke T."/>
        </authorList>
    </citation>
    <scope>NUCLEOTIDE SEQUENCE</scope>
    <source>
        <strain evidence="2">GVMAG-M-3300023184-68</strain>
    </source>
</reference>
<evidence type="ECO:0000256" key="1">
    <source>
        <dbReference type="SAM" id="MobiDB-lite"/>
    </source>
</evidence>
<accession>A0A6C0IB91</accession>